<evidence type="ECO:0000313" key="1">
    <source>
        <dbReference type="EMBL" id="GAF84023.1"/>
    </source>
</evidence>
<protein>
    <submittedName>
        <fullName evidence="1">Uncharacterized protein</fullName>
    </submittedName>
</protein>
<organism evidence="1">
    <name type="scientific">marine sediment metagenome</name>
    <dbReference type="NCBI Taxonomy" id="412755"/>
    <lineage>
        <taxon>unclassified sequences</taxon>
        <taxon>metagenomes</taxon>
        <taxon>ecological metagenomes</taxon>
    </lineage>
</organism>
<proteinExistence type="predicted"/>
<gene>
    <name evidence="1" type="ORF">S01H1_04362</name>
</gene>
<accession>X0SSD2</accession>
<comment type="caution">
    <text evidence="1">The sequence shown here is derived from an EMBL/GenBank/DDBJ whole genome shotgun (WGS) entry which is preliminary data.</text>
</comment>
<dbReference type="EMBL" id="BARS01002308">
    <property type="protein sequence ID" value="GAF84023.1"/>
    <property type="molecule type" value="Genomic_DNA"/>
</dbReference>
<sequence>MRSQKLAELLEKTELTEDLEHELGNLVKKHKLSRVVHELSWLMEKKESYFFHSDRDTSSWYKNAKDILYKCSSKLKSLNF</sequence>
<reference evidence="1" key="1">
    <citation type="journal article" date="2014" name="Front. Microbiol.">
        <title>High frequency of phylogenetically diverse reductive dehalogenase-homologous genes in deep subseafloor sedimentary metagenomes.</title>
        <authorList>
            <person name="Kawai M."/>
            <person name="Futagami T."/>
            <person name="Toyoda A."/>
            <person name="Takaki Y."/>
            <person name="Nishi S."/>
            <person name="Hori S."/>
            <person name="Arai W."/>
            <person name="Tsubouchi T."/>
            <person name="Morono Y."/>
            <person name="Uchiyama I."/>
            <person name="Ito T."/>
            <person name="Fujiyama A."/>
            <person name="Inagaki F."/>
            <person name="Takami H."/>
        </authorList>
    </citation>
    <scope>NUCLEOTIDE SEQUENCE</scope>
    <source>
        <strain evidence="1">Expedition CK06-06</strain>
    </source>
</reference>
<name>X0SSD2_9ZZZZ</name>
<dbReference type="AlphaFoldDB" id="X0SSD2"/>